<dbReference type="EMBL" id="JABBWM010000510">
    <property type="protein sequence ID" value="KAG2080577.1"/>
    <property type="molecule type" value="Genomic_DNA"/>
</dbReference>
<evidence type="ECO:0000256" key="1">
    <source>
        <dbReference type="SAM" id="SignalP"/>
    </source>
</evidence>
<dbReference type="GeneID" id="64705108"/>
<feature type="chain" id="PRO_5040119803" evidence="1">
    <location>
        <begin position="19"/>
        <end position="175"/>
    </location>
</feature>
<evidence type="ECO:0000313" key="2">
    <source>
        <dbReference type="EMBL" id="KAG2080577.1"/>
    </source>
</evidence>
<dbReference type="OrthoDB" id="2640494at2759"/>
<sequence>MIILIILVLMSESTPLVSLNIHKNIPTSTTASSRFPQCCVSRAAHLRVPVKIGNHDHNLSELYDVTNAIGSMTIKDTDDLEADLLMELARARQEVFRAEKSLANCVVREHEVLANLSKFKSSISKRKLDKADVGLGYMRIAFKKHGLSHQALPHALDGSYIESQAASQNITIQLD</sequence>
<dbReference type="Proteomes" id="UP000823399">
    <property type="component" value="Unassembled WGS sequence"/>
</dbReference>
<keyword evidence="1" id="KW-0732">Signal</keyword>
<protein>
    <submittedName>
        <fullName evidence="2">Uncharacterized protein</fullName>
    </submittedName>
</protein>
<gene>
    <name evidence="2" type="ORF">F5147DRAFT_784188</name>
</gene>
<dbReference type="RefSeq" id="XP_041284153.1">
    <property type="nucleotide sequence ID" value="XM_041442849.1"/>
</dbReference>
<evidence type="ECO:0000313" key="3">
    <source>
        <dbReference type="Proteomes" id="UP000823399"/>
    </source>
</evidence>
<keyword evidence="3" id="KW-1185">Reference proteome</keyword>
<feature type="signal peptide" evidence="1">
    <location>
        <begin position="1"/>
        <end position="18"/>
    </location>
</feature>
<name>A0A9P7JKH9_9AGAM</name>
<organism evidence="2 3">
    <name type="scientific">Suillus discolor</name>
    <dbReference type="NCBI Taxonomy" id="1912936"/>
    <lineage>
        <taxon>Eukaryota</taxon>
        <taxon>Fungi</taxon>
        <taxon>Dikarya</taxon>
        <taxon>Basidiomycota</taxon>
        <taxon>Agaricomycotina</taxon>
        <taxon>Agaricomycetes</taxon>
        <taxon>Agaricomycetidae</taxon>
        <taxon>Boletales</taxon>
        <taxon>Suillineae</taxon>
        <taxon>Suillaceae</taxon>
        <taxon>Suillus</taxon>
    </lineage>
</organism>
<reference evidence="2" key="1">
    <citation type="journal article" date="2020" name="New Phytol.">
        <title>Comparative genomics reveals dynamic genome evolution in host specialist ectomycorrhizal fungi.</title>
        <authorList>
            <person name="Lofgren L.A."/>
            <person name="Nguyen N.H."/>
            <person name="Vilgalys R."/>
            <person name="Ruytinx J."/>
            <person name="Liao H.L."/>
            <person name="Branco S."/>
            <person name="Kuo A."/>
            <person name="LaButti K."/>
            <person name="Lipzen A."/>
            <person name="Andreopoulos W."/>
            <person name="Pangilinan J."/>
            <person name="Riley R."/>
            <person name="Hundley H."/>
            <person name="Na H."/>
            <person name="Barry K."/>
            <person name="Grigoriev I.V."/>
            <person name="Stajich J.E."/>
            <person name="Kennedy P.G."/>
        </authorList>
    </citation>
    <scope>NUCLEOTIDE SEQUENCE</scope>
    <source>
        <strain evidence="2">FC423</strain>
    </source>
</reference>
<proteinExistence type="predicted"/>
<dbReference type="AlphaFoldDB" id="A0A9P7JKH9"/>
<accession>A0A9P7JKH9</accession>
<comment type="caution">
    <text evidence="2">The sequence shown here is derived from an EMBL/GenBank/DDBJ whole genome shotgun (WGS) entry which is preliminary data.</text>
</comment>